<dbReference type="InterPro" id="IPR057326">
    <property type="entry name" value="KR_dom"/>
</dbReference>
<dbReference type="OrthoDB" id="5457012at2"/>
<dbReference type="EMBL" id="CP017076">
    <property type="protein sequence ID" value="AOR78856.1"/>
    <property type="molecule type" value="Genomic_DNA"/>
</dbReference>
<evidence type="ECO:0000256" key="5">
    <source>
        <dbReference type="ARBA" id="ARBA00023221"/>
    </source>
</evidence>
<evidence type="ECO:0000313" key="8">
    <source>
        <dbReference type="EMBL" id="EZP73163.1"/>
    </source>
</evidence>
<dbReference type="EMBL" id="JFYZ01000047">
    <property type="protein sequence ID" value="EZP73163.1"/>
    <property type="molecule type" value="Genomic_DNA"/>
</dbReference>
<name>A0A031JIS1_9SPHN</name>
<dbReference type="RefSeq" id="WP_036529619.1">
    <property type="nucleotide sequence ID" value="NZ_CP017076.1"/>
</dbReference>
<feature type="domain" description="Ketoreductase" evidence="6">
    <location>
        <begin position="7"/>
        <end position="190"/>
    </location>
</feature>
<keyword evidence="7" id="KW-0614">Plasmid</keyword>
<evidence type="ECO:0000256" key="4">
    <source>
        <dbReference type="ARBA" id="ARBA00023098"/>
    </source>
</evidence>
<gene>
    <name evidence="7" type="ORF">BES08_18255</name>
    <name evidence="8" type="ORF">BV97_04917</name>
</gene>
<keyword evidence="3" id="KW-0520">NAD</keyword>
<dbReference type="Proteomes" id="UP000024329">
    <property type="component" value="Unassembled WGS sequence"/>
</dbReference>
<dbReference type="GO" id="GO:0004316">
    <property type="term" value="F:3-oxoacyl-[acyl-carrier-protein] reductase (NADPH) activity"/>
    <property type="evidence" value="ECO:0007669"/>
    <property type="project" value="UniProtKB-EC"/>
</dbReference>
<proteinExistence type="inferred from homology"/>
<organism evidence="8 9">
    <name type="scientific">Novosphingobium resinovorum</name>
    <dbReference type="NCBI Taxonomy" id="158500"/>
    <lineage>
        <taxon>Bacteria</taxon>
        <taxon>Pseudomonadati</taxon>
        <taxon>Pseudomonadota</taxon>
        <taxon>Alphaproteobacteria</taxon>
        <taxon>Sphingomonadales</taxon>
        <taxon>Sphingomonadaceae</taxon>
        <taxon>Novosphingobium</taxon>
    </lineage>
</organism>
<dbReference type="eggNOG" id="COG1028">
    <property type="taxonomic scope" value="Bacteria"/>
</dbReference>
<dbReference type="GO" id="GO:0008202">
    <property type="term" value="P:steroid metabolic process"/>
    <property type="evidence" value="ECO:0007669"/>
    <property type="project" value="UniProtKB-KW"/>
</dbReference>
<geneLocation type="plasmid" evidence="7 10">
    <name>pSA1</name>
</geneLocation>
<evidence type="ECO:0000256" key="2">
    <source>
        <dbReference type="ARBA" id="ARBA00023002"/>
    </source>
</evidence>
<reference evidence="8 9" key="1">
    <citation type="submission" date="2014-03" db="EMBL/GenBank/DDBJ databases">
        <title>Whole genome sequence of Novosphingobium resinovorum KF1.</title>
        <authorList>
            <person name="Gan H.M."/>
            <person name="Gan H.Y."/>
            <person name="Chew T.H."/>
            <person name="Savka M.A."/>
        </authorList>
    </citation>
    <scope>NUCLEOTIDE SEQUENCE [LARGE SCALE GENOMIC DNA]</scope>
    <source>
        <strain evidence="8 9">KF1</strain>
    </source>
</reference>
<dbReference type="SMART" id="SM00822">
    <property type="entry name" value="PKS_KR"/>
    <property type="match status" value="1"/>
</dbReference>
<reference evidence="10" key="3">
    <citation type="journal article" date="2017" name="J. Biotechnol.">
        <title>Complete genome sequence of Novosphingobium resinovorum SA1, a versatile xenobiotic-degrading bacterium capable of utilizing sulfanilic acid.</title>
        <authorList>
            <person name="Hegedus B."/>
            <person name="Kos P.B."/>
            <person name="Balint B."/>
            <person name="Maroti G."/>
            <person name="Gan H.M."/>
            <person name="Perei K."/>
            <person name="Rakhely G."/>
        </authorList>
    </citation>
    <scope>NUCLEOTIDE SEQUENCE [LARGE SCALE GENOMIC DNA]</scope>
    <source>
        <strain evidence="10">SA1</strain>
    </source>
</reference>
<dbReference type="Gene3D" id="3.40.50.720">
    <property type="entry name" value="NAD(P)-binding Rossmann-like Domain"/>
    <property type="match status" value="1"/>
</dbReference>
<evidence type="ECO:0000259" key="6">
    <source>
        <dbReference type="SMART" id="SM00822"/>
    </source>
</evidence>
<sequence>MNRLQDKVAVVSGGASGIGAAVVRLFVEEGARVLACDIQPPLDAALRTLLDEAPEKVRFTTCDASKESDVAAAVALATETWGRLDAAVACAGVPGQGSDIDLAVDEWDRIMAINARGVFLLTKHSLPPMIAGGGGSITNISSAYGVVGAPGFAAYCASKGAVRTFTKSTAVEHAHQRIRANSIHPGVIETPMLQGIFDRSDDPEATRAAFSAQQPNGFNGAPEDIAWGCVYLASDEARFVNGVELPIDGGLLAG</sequence>
<accession>A0A031JIS1</accession>
<reference evidence="7" key="2">
    <citation type="submission" date="2016-08" db="EMBL/GenBank/DDBJ databases">
        <authorList>
            <person name="Seilhamer J.J."/>
        </authorList>
    </citation>
    <scope>NUCLEOTIDE SEQUENCE [LARGE SCALE GENOMIC DNA]</scope>
    <source>
        <strain evidence="7">SA1</strain>
        <plasmid evidence="7">pSA1</plasmid>
    </source>
</reference>
<dbReference type="EC" id="1.1.1.100" evidence="8"/>
<comment type="similarity">
    <text evidence="1">Belongs to the short-chain dehydrogenases/reductases (SDR) family.</text>
</comment>
<dbReference type="InterPro" id="IPR002347">
    <property type="entry name" value="SDR_fam"/>
</dbReference>
<dbReference type="Proteomes" id="UP000094626">
    <property type="component" value="Plasmid pSA1"/>
</dbReference>
<evidence type="ECO:0000256" key="1">
    <source>
        <dbReference type="ARBA" id="ARBA00006484"/>
    </source>
</evidence>
<evidence type="ECO:0000313" key="10">
    <source>
        <dbReference type="Proteomes" id="UP000094626"/>
    </source>
</evidence>
<dbReference type="PANTHER" id="PTHR43180">
    <property type="entry name" value="3-OXOACYL-(ACYL-CARRIER-PROTEIN) REDUCTASE (AFU_ORTHOLOGUE AFUA_6G11210)"/>
    <property type="match status" value="1"/>
</dbReference>
<evidence type="ECO:0000256" key="3">
    <source>
        <dbReference type="ARBA" id="ARBA00023027"/>
    </source>
</evidence>
<keyword evidence="10" id="KW-1185">Reference proteome</keyword>
<dbReference type="PANTHER" id="PTHR43180:SF28">
    <property type="entry name" value="NAD(P)-BINDING ROSSMANN-FOLD SUPERFAMILY PROTEIN"/>
    <property type="match status" value="1"/>
</dbReference>
<dbReference type="PRINTS" id="PR00080">
    <property type="entry name" value="SDRFAMILY"/>
</dbReference>
<dbReference type="PRINTS" id="PR00081">
    <property type="entry name" value="GDHRDH"/>
</dbReference>
<dbReference type="PROSITE" id="PS00061">
    <property type="entry name" value="ADH_SHORT"/>
    <property type="match status" value="1"/>
</dbReference>
<protein>
    <submittedName>
        <fullName evidence="8">3-oxoacyl-(Acyl-carrier-protein) reductase</fullName>
        <ecNumber evidence="8">1.1.1.100</ecNumber>
    </submittedName>
</protein>
<dbReference type="PATRIC" id="fig|158500.4.peg.4995"/>
<dbReference type="Pfam" id="PF13561">
    <property type="entry name" value="adh_short_C2"/>
    <property type="match status" value="1"/>
</dbReference>
<dbReference type="FunFam" id="3.40.50.720:FF:000084">
    <property type="entry name" value="Short-chain dehydrogenase reductase"/>
    <property type="match status" value="1"/>
</dbReference>
<dbReference type="InterPro" id="IPR036291">
    <property type="entry name" value="NAD(P)-bd_dom_sf"/>
</dbReference>
<keyword evidence="5" id="KW-0753">Steroid metabolism</keyword>
<dbReference type="SUPFAM" id="SSF51735">
    <property type="entry name" value="NAD(P)-binding Rossmann-fold domains"/>
    <property type="match status" value="1"/>
</dbReference>
<evidence type="ECO:0000313" key="9">
    <source>
        <dbReference type="Proteomes" id="UP000024329"/>
    </source>
</evidence>
<dbReference type="KEGG" id="nre:BES08_18255"/>
<dbReference type="AlphaFoldDB" id="A0A031JIS1"/>
<dbReference type="NCBIfam" id="NF005559">
    <property type="entry name" value="PRK07231.1"/>
    <property type="match status" value="1"/>
</dbReference>
<dbReference type="InterPro" id="IPR020904">
    <property type="entry name" value="Sc_DH/Rdtase_CS"/>
</dbReference>
<evidence type="ECO:0000313" key="7">
    <source>
        <dbReference type="EMBL" id="AOR78856.1"/>
    </source>
</evidence>
<keyword evidence="4" id="KW-0443">Lipid metabolism</keyword>
<keyword evidence="2 8" id="KW-0560">Oxidoreductase</keyword>